<dbReference type="GeneID" id="97183221"/>
<name>A0A2X2L2H1_SPHMU</name>
<gene>
    <name evidence="1" type="ORF">NCTC11343_03346</name>
</gene>
<organism evidence="1 2">
    <name type="scientific">Sphingobacterium multivorum</name>
    <dbReference type="NCBI Taxonomy" id="28454"/>
    <lineage>
        <taxon>Bacteria</taxon>
        <taxon>Pseudomonadati</taxon>
        <taxon>Bacteroidota</taxon>
        <taxon>Sphingobacteriia</taxon>
        <taxon>Sphingobacteriales</taxon>
        <taxon>Sphingobacteriaceae</taxon>
        <taxon>Sphingobacterium</taxon>
    </lineage>
</organism>
<dbReference type="Proteomes" id="UP000251241">
    <property type="component" value="Unassembled WGS sequence"/>
</dbReference>
<proteinExistence type="predicted"/>
<sequence length="227" mass="26339">MRNLFFFILICLTASTISCRNSKKEDKAVKIIQDSIPVDTLQKRDTTEKEVKKENSETLEEVLEKLAKAYAEQDSKTINSYVHPKLGIYIIYRPGALDSYVHQNSFNFSKPVPEYHSYEKLTYKGPLKSGKLPIFDCGTMKWDKSGFYYDKKSRPNELSQTAKFMNEILDAKISNTELQRLRNIESRSYRAIMTSNEHEEPFVFHVTKEGEKWYITVIDRAYAGCDA</sequence>
<dbReference type="RefSeq" id="WP_112375191.1">
    <property type="nucleotide sequence ID" value="NZ_CP069793.1"/>
</dbReference>
<accession>A0A2X2L2H1</accession>
<dbReference type="EMBL" id="UAUU01000009">
    <property type="protein sequence ID" value="SPZ88199.1"/>
    <property type="molecule type" value="Genomic_DNA"/>
</dbReference>
<reference evidence="1 2" key="1">
    <citation type="submission" date="2018-06" db="EMBL/GenBank/DDBJ databases">
        <authorList>
            <consortium name="Pathogen Informatics"/>
            <person name="Doyle S."/>
        </authorList>
    </citation>
    <scope>NUCLEOTIDE SEQUENCE [LARGE SCALE GENOMIC DNA]</scope>
    <source>
        <strain evidence="1 2">NCTC11343</strain>
    </source>
</reference>
<dbReference type="AlphaFoldDB" id="A0A2X2L2H1"/>
<protein>
    <submittedName>
        <fullName evidence="1">Uncharacterized protein</fullName>
    </submittedName>
</protein>
<evidence type="ECO:0000313" key="1">
    <source>
        <dbReference type="EMBL" id="SPZ88199.1"/>
    </source>
</evidence>
<dbReference type="PROSITE" id="PS51257">
    <property type="entry name" value="PROKAR_LIPOPROTEIN"/>
    <property type="match status" value="1"/>
</dbReference>
<evidence type="ECO:0000313" key="2">
    <source>
        <dbReference type="Proteomes" id="UP000251241"/>
    </source>
</evidence>